<dbReference type="InterPro" id="IPR027806">
    <property type="entry name" value="HARBI1_dom"/>
</dbReference>
<feature type="non-terminal residue" evidence="9">
    <location>
        <position position="1"/>
    </location>
</feature>
<evidence type="ECO:0000313" key="10">
    <source>
        <dbReference type="Proteomes" id="UP000054018"/>
    </source>
</evidence>
<sequence length="133" mass="14931">IANNPKFYPFFKDAIGAIDGTHIACVPSANKRDLMHNWKGFLSQNCLIACSFNGLITYILGGWEGSVADAMVYHNAHLWDLAIPDGCYYLTDAGFPSTLQLLVLYHGQCYYLAEWGRASLLPKNRKELFNLCH</sequence>
<evidence type="ECO:0000256" key="7">
    <source>
        <dbReference type="ARBA" id="ARBA00023242"/>
    </source>
</evidence>
<dbReference type="EMBL" id="KN833882">
    <property type="protein sequence ID" value="KIK15624.1"/>
    <property type="molecule type" value="Genomic_DNA"/>
</dbReference>
<name>A0A0C9YPA4_9AGAM</name>
<feature type="non-terminal residue" evidence="9">
    <location>
        <position position="133"/>
    </location>
</feature>
<keyword evidence="7" id="KW-0539">Nucleus</keyword>
<evidence type="ECO:0000256" key="3">
    <source>
        <dbReference type="ARBA" id="ARBA00006958"/>
    </source>
</evidence>
<dbReference type="PANTHER" id="PTHR22930">
    <property type="match status" value="1"/>
</dbReference>
<proteinExistence type="inferred from homology"/>
<dbReference type="GO" id="GO:0016787">
    <property type="term" value="F:hydrolase activity"/>
    <property type="evidence" value="ECO:0007669"/>
    <property type="project" value="UniProtKB-KW"/>
</dbReference>
<dbReference type="Proteomes" id="UP000054018">
    <property type="component" value="Unassembled WGS sequence"/>
</dbReference>
<dbReference type="GO" id="GO:0004518">
    <property type="term" value="F:nuclease activity"/>
    <property type="evidence" value="ECO:0007669"/>
    <property type="project" value="UniProtKB-KW"/>
</dbReference>
<reference evidence="9 10" key="1">
    <citation type="submission" date="2014-04" db="EMBL/GenBank/DDBJ databases">
        <authorList>
            <consortium name="DOE Joint Genome Institute"/>
            <person name="Kuo A."/>
            <person name="Kohler A."/>
            <person name="Costa M.D."/>
            <person name="Nagy L.G."/>
            <person name="Floudas D."/>
            <person name="Copeland A."/>
            <person name="Barry K.W."/>
            <person name="Cichocki N."/>
            <person name="Veneault-Fourrey C."/>
            <person name="LaButti K."/>
            <person name="Lindquist E.A."/>
            <person name="Lipzen A."/>
            <person name="Lundell T."/>
            <person name="Morin E."/>
            <person name="Murat C."/>
            <person name="Sun H."/>
            <person name="Tunlid A."/>
            <person name="Henrissat B."/>
            <person name="Grigoriev I.V."/>
            <person name="Hibbett D.S."/>
            <person name="Martin F."/>
            <person name="Nordberg H.P."/>
            <person name="Cantor M.N."/>
            <person name="Hua S.X."/>
        </authorList>
    </citation>
    <scope>NUCLEOTIDE SEQUENCE [LARGE SCALE GENOMIC DNA]</scope>
    <source>
        <strain evidence="9 10">441</strain>
    </source>
</reference>
<dbReference type="InterPro" id="IPR045249">
    <property type="entry name" value="HARBI1-like"/>
</dbReference>
<dbReference type="Pfam" id="PF13359">
    <property type="entry name" value="DDE_Tnp_4"/>
    <property type="match status" value="1"/>
</dbReference>
<dbReference type="PANTHER" id="PTHR22930:SF259">
    <property type="entry name" value="OS08G0106900 PROTEIN"/>
    <property type="match status" value="1"/>
</dbReference>
<accession>A0A0C9YPA4</accession>
<evidence type="ECO:0000256" key="4">
    <source>
        <dbReference type="ARBA" id="ARBA00022722"/>
    </source>
</evidence>
<protein>
    <recommendedName>
        <fullName evidence="8">DDE Tnp4 domain-containing protein</fullName>
    </recommendedName>
</protein>
<evidence type="ECO:0000256" key="1">
    <source>
        <dbReference type="ARBA" id="ARBA00001968"/>
    </source>
</evidence>
<gene>
    <name evidence="9" type="ORF">PISMIDRAFT_39956</name>
</gene>
<evidence type="ECO:0000313" key="9">
    <source>
        <dbReference type="EMBL" id="KIK15624.1"/>
    </source>
</evidence>
<evidence type="ECO:0000256" key="6">
    <source>
        <dbReference type="ARBA" id="ARBA00022801"/>
    </source>
</evidence>
<dbReference type="GO" id="GO:0005634">
    <property type="term" value="C:nucleus"/>
    <property type="evidence" value="ECO:0007669"/>
    <property type="project" value="UniProtKB-SubCell"/>
</dbReference>
<comment type="similarity">
    <text evidence="3">Belongs to the HARBI1 family.</text>
</comment>
<evidence type="ECO:0000256" key="5">
    <source>
        <dbReference type="ARBA" id="ARBA00022723"/>
    </source>
</evidence>
<reference evidence="10" key="2">
    <citation type="submission" date="2015-01" db="EMBL/GenBank/DDBJ databases">
        <title>Evolutionary Origins and Diversification of the Mycorrhizal Mutualists.</title>
        <authorList>
            <consortium name="DOE Joint Genome Institute"/>
            <consortium name="Mycorrhizal Genomics Consortium"/>
            <person name="Kohler A."/>
            <person name="Kuo A."/>
            <person name="Nagy L.G."/>
            <person name="Floudas D."/>
            <person name="Copeland A."/>
            <person name="Barry K.W."/>
            <person name="Cichocki N."/>
            <person name="Veneault-Fourrey C."/>
            <person name="LaButti K."/>
            <person name="Lindquist E.A."/>
            <person name="Lipzen A."/>
            <person name="Lundell T."/>
            <person name="Morin E."/>
            <person name="Murat C."/>
            <person name="Riley R."/>
            <person name="Ohm R."/>
            <person name="Sun H."/>
            <person name="Tunlid A."/>
            <person name="Henrissat B."/>
            <person name="Grigoriev I.V."/>
            <person name="Hibbett D.S."/>
            <person name="Martin F."/>
        </authorList>
    </citation>
    <scope>NUCLEOTIDE SEQUENCE [LARGE SCALE GENOMIC DNA]</scope>
    <source>
        <strain evidence="10">441</strain>
    </source>
</reference>
<keyword evidence="4" id="KW-0540">Nuclease</keyword>
<comment type="subcellular location">
    <subcellularLocation>
        <location evidence="2">Nucleus</location>
    </subcellularLocation>
</comment>
<dbReference type="GO" id="GO:0046872">
    <property type="term" value="F:metal ion binding"/>
    <property type="evidence" value="ECO:0007669"/>
    <property type="project" value="UniProtKB-KW"/>
</dbReference>
<evidence type="ECO:0000256" key="2">
    <source>
        <dbReference type="ARBA" id="ARBA00004123"/>
    </source>
</evidence>
<dbReference type="STRING" id="765257.A0A0C9YPA4"/>
<dbReference type="OrthoDB" id="2629668at2759"/>
<keyword evidence="10" id="KW-1185">Reference proteome</keyword>
<keyword evidence="6" id="KW-0378">Hydrolase</keyword>
<keyword evidence="5" id="KW-0479">Metal-binding</keyword>
<evidence type="ECO:0000259" key="8">
    <source>
        <dbReference type="Pfam" id="PF13359"/>
    </source>
</evidence>
<organism evidence="9 10">
    <name type="scientific">Pisolithus microcarpus 441</name>
    <dbReference type="NCBI Taxonomy" id="765257"/>
    <lineage>
        <taxon>Eukaryota</taxon>
        <taxon>Fungi</taxon>
        <taxon>Dikarya</taxon>
        <taxon>Basidiomycota</taxon>
        <taxon>Agaricomycotina</taxon>
        <taxon>Agaricomycetes</taxon>
        <taxon>Agaricomycetidae</taxon>
        <taxon>Boletales</taxon>
        <taxon>Sclerodermatineae</taxon>
        <taxon>Pisolithaceae</taxon>
        <taxon>Pisolithus</taxon>
    </lineage>
</organism>
<dbReference type="AlphaFoldDB" id="A0A0C9YPA4"/>
<dbReference type="HOGENOM" id="CLU_156968_0_0_1"/>
<comment type="cofactor">
    <cofactor evidence="1">
        <name>a divalent metal cation</name>
        <dbReference type="ChEBI" id="CHEBI:60240"/>
    </cofactor>
</comment>
<feature type="domain" description="DDE Tnp4" evidence="8">
    <location>
        <begin position="18"/>
        <end position="115"/>
    </location>
</feature>